<evidence type="ECO:0000313" key="2">
    <source>
        <dbReference type="EMBL" id="SUZ63069.1"/>
    </source>
</evidence>
<proteinExistence type="predicted"/>
<sequence>MDQDERKKDVDGKRKPIPIREVVGEPVPRPAENSDTPGDGPTSHAAVPRSQRERPDGRRAKDTSHKREGSRKQRADRTGSAVPRKEVQRPPLERTTLEDLPFRSFEHDGCEWIVRLRGQASTGSATDPGAPLMHLVFYSAADPHVACGDLLETGRSLDGLSELRLPELLAQARLAPSANDSSR</sequence>
<protein>
    <submittedName>
        <fullName evidence="2">Uncharacterized protein</fullName>
    </submittedName>
</protein>
<reference evidence="2" key="1">
    <citation type="submission" date="2018-05" db="EMBL/GenBank/DDBJ databases">
        <authorList>
            <person name="Lanie J.A."/>
            <person name="Ng W.-L."/>
            <person name="Kazmierczak K.M."/>
            <person name="Andrzejewski T.M."/>
            <person name="Davidsen T.M."/>
            <person name="Wayne K.J."/>
            <person name="Tettelin H."/>
            <person name="Glass J.I."/>
            <person name="Rusch D."/>
            <person name="Podicherti R."/>
            <person name="Tsui H.-C.T."/>
            <person name="Winkler M.E."/>
        </authorList>
    </citation>
    <scope>NUCLEOTIDE SEQUENCE</scope>
</reference>
<accession>A0A381PA33</accession>
<dbReference type="EMBL" id="UINC01000907">
    <property type="protein sequence ID" value="SUZ63069.1"/>
    <property type="molecule type" value="Genomic_DNA"/>
</dbReference>
<feature type="region of interest" description="Disordered" evidence="1">
    <location>
        <begin position="1"/>
        <end position="100"/>
    </location>
</feature>
<evidence type="ECO:0000256" key="1">
    <source>
        <dbReference type="SAM" id="MobiDB-lite"/>
    </source>
</evidence>
<feature type="compositionally biased region" description="Basic and acidic residues" evidence="1">
    <location>
        <begin position="1"/>
        <end position="14"/>
    </location>
</feature>
<feature type="compositionally biased region" description="Basic and acidic residues" evidence="1">
    <location>
        <begin position="50"/>
        <end position="100"/>
    </location>
</feature>
<name>A0A381PA33_9ZZZZ</name>
<dbReference type="AlphaFoldDB" id="A0A381PA33"/>
<organism evidence="2">
    <name type="scientific">marine metagenome</name>
    <dbReference type="NCBI Taxonomy" id="408172"/>
    <lineage>
        <taxon>unclassified sequences</taxon>
        <taxon>metagenomes</taxon>
        <taxon>ecological metagenomes</taxon>
    </lineage>
</organism>
<gene>
    <name evidence="2" type="ORF">METZ01_LOCUS15923</name>
</gene>